<feature type="active site" description="Charge relay system" evidence="1">
    <location>
        <position position="195"/>
    </location>
</feature>
<name>A0A285FHM9_9FIRM</name>
<dbReference type="RefSeq" id="WP_097016351.1">
    <property type="nucleotide sequence ID" value="NZ_OBDZ01000002.1"/>
</dbReference>
<proteinExistence type="predicted"/>
<dbReference type="AlphaFoldDB" id="A0A285FHM9"/>
<dbReference type="OrthoDB" id="9786110at2"/>
<feature type="domain" description="Serine aminopeptidase S33" evidence="3">
    <location>
        <begin position="17"/>
        <end position="226"/>
    </location>
</feature>
<protein>
    <submittedName>
        <fullName evidence="4">Carboxylesterase</fullName>
    </submittedName>
</protein>
<feature type="active site" description="Charge relay system" evidence="1">
    <location>
        <position position="225"/>
    </location>
</feature>
<dbReference type="InterPro" id="IPR029058">
    <property type="entry name" value="AB_hydrolase_fold"/>
</dbReference>
<dbReference type="InterPro" id="IPR022742">
    <property type="entry name" value="Hydrolase_4"/>
</dbReference>
<dbReference type="Proteomes" id="UP000219573">
    <property type="component" value="Unassembled WGS sequence"/>
</dbReference>
<evidence type="ECO:0000256" key="1">
    <source>
        <dbReference type="PIRSR" id="PIRSR017388-1"/>
    </source>
</evidence>
<evidence type="ECO:0000313" key="5">
    <source>
        <dbReference type="Proteomes" id="UP000219573"/>
    </source>
</evidence>
<evidence type="ECO:0000259" key="3">
    <source>
        <dbReference type="Pfam" id="PF12146"/>
    </source>
</evidence>
<gene>
    <name evidence="4" type="ORF">SAMN06265827_10276</name>
</gene>
<evidence type="ECO:0000256" key="2">
    <source>
        <dbReference type="PIRSR" id="PIRSR017388-2"/>
    </source>
</evidence>
<evidence type="ECO:0000313" key="4">
    <source>
        <dbReference type="EMBL" id="SNY10757.1"/>
    </source>
</evidence>
<dbReference type="InterPro" id="IPR012354">
    <property type="entry name" value="Esterase_lipase"/>
</dbReference>
<dbReference type="EMBL" id="OBDZ01000002">
    <property type="protein sequence ID" value="SNY10757.1"/>
    <property type="molecule type" value="Genomic_DNA"/>
</dbReference>
<feature type="binding site" evidence="2">
    <location>
        <position position="96"/>
    </location>
    <ligand>
        <name>substrate</name>
    </ligand>
</feature>
<dbReference type="SUPFAM" id="SSF53474">
    <property type="entry name" value="alpha/beta-Hydrolases"/>
    <property type="match status" value="1"/>
</dbReference>
<reference evidence="5" key="1">
    <citation type="submission" date="2017-09" db="EMBL/GenBank/DDBJ databases">
        <authorList>
            <person name="Varghese N."/>
            <person name="Submissions S."/>
        </authorList>
    </citation>
    <scope>NUCLEOTIDE SEQUENCE [LARGE SCALE GENOMIC DNA]</scope>
    <source>
        <strain evidence="5">MSL47</strain>
    </source>
</reference>
<feature type="active site" description="Nucleophile" evidence="1">
    <location>
        <position position="95"/>
    </location>
</feature>
<dbReference type="PIRSF" id="PIRSF017388">
    <property type="entry name" value="Esterase_lipase"/>
    <property type="match status" value="1"/>
</dbReference>
<accession>A0A285FHM9</accession>
<dbReference type="GO" id="GO:0052689">
    <property type="term" value="F:carboxylic ester hydrolase activity"/>
    <property type="evidence" value="ECO:0007669"/>
    <property type="project" value="InterPro"/>
</dbReference>
<keyword evidence="5" id="KW-1185">Reference proteome</keyword>
<dbReference type="Pfam" id="PF12146">
    <property type="entry name" value="Hydrolase_4"/>
    <property type="match status" value="1"/>
</dbReference>
<dbReference type="InterPro" id="IPR051044">
    <property type="entry name" value="MAG_DAG_Lipase"/>
</dbReference>
<dbReference type="PANTHER" id="PTHR11614">
    <property type="entry name" value="PHOSPHOLIPASE-RELATED"/>
    <property type="match status" value="1"/>
</dbReference>
<dbReference type="STRING" id="1413210.U472_06920"/>
<dbReference type="Gene3D" id="3.40.50.1820">
    <property type="entry name" value="alpha/beta hydrolase"/>
    <property type="match status" value="1"/>
</dbReference>
<feature type="binding site" evidence="2">
    <location>
        <position position="26"/>
    </location>
    <ligand>
        <name>substrate</name>
    </ligand>
</feature>
<sequence>MKEIPKYAQPFFFEGNDQACLLIHGFRASPGQMRYLGEFLHQEGGYTASGILLPGHGSSEEKMEEFGWEDWLNSVRQEYQSLAKNYEKVYVIGLSMGGILSLILAEDYDLDKVISIAAPIKIFDKLAYLTPILQYFKRFKGDDQGLVQSKEDEYDIYYSATPLAAVPNLLKLIRLAKGDLAKISAPILIIHSRDDQTVKPISAEIIYQGVSSQDKELLWLDEGGHVCTINGDKELIHKQILKFLKSN</sequence>
<organism evidence="4 5">
    <name type="scientific">Orenia metallireducens</name>
    <dbReference type="NCBI Taxonomy" id="1413210"/>
    <lineage>
        <taxon>Bacteria</taxon>
        <taxon>Bacillati</taxon>
        <taxon>Bacillota</taxon>
        <taxon>Clostridia</taxon>
        <taxon>Halanaerobiales</taxon>
        <taxon>Halobacteroidaceae</taxon>
        <taxon>Orenia</taxon>
    </lineage>
</organism>